<evidence type="ECO:0000256" key="5">
    <source>
        <dbReference type="ARBA" id="ARBA00023237"/>
    </source>
</evidence>
<keyword evidence="6" id="KW-0802">TPR repeat</keyword>
<proteinExistence type="inferred from homology"/>
<dbReference type="GO" id="GO:0009279">
    <property type="term" value="C:cell outer membrane"/>
    <property type="evidence" value="ECO:0007669"/>
    <property type="project" value="UniProtKB-SubCell"/>
</dbReference>
<protein>
    <submittedName>
        <fullName evidence="9">Uncharacterized protein</fullName>
    </submittedName>
</protein>
<evidence type="ECO:0000256" key="6">
    <source>
        <dbReference type="PROSITE-ProRule" id="PRU00339"/>
    </source>
</evidence>
<comment type="subcellular location">
    <subcellularLocation>
        <location evidence="1">Cell outer membrane</location>
    </subcellularLocation>
</comment>
<keyword evidence="5" id="KW-0998">Cell outer membrane</keyword>
<dbReference type="EMBL" id="MBTF01000008">
    <property type="protein sequence ID" value="OOQ60302.1"/>
    <property type="molecule type" value="Genomic_DNA"/>
</dbReference>
<evidence type="ECO:0000259" key="7">
    <source>
        <dbReference type="Pfam" id="PF07980"/>
    </source>
</evidence>
<dbReference type="RefSeq" id="WP_078347844.1">
    <property type="nucleotide sequence ID" value="NZ_MBTF01000008.1"/>
</dbReference>
<evidence type="ECO:0000313" key="10">
    <source>
        <dbReference type="Proteomes" id="UP000189739"/>
    </source>
</evidence>
<feature type="repeat" description="TPR" evidence="6">
    <location>
        <begin position="219"/>
        <end position="252"/>
    </location>
</feature>
<reference evidence="9 10" key="1">
    <citation type="submission" date="2016-07" db="EMBL/GenBank/DDBJ databases">
        <title>Genomic analysis of zinc-resistant bacterium Mucilaginibacter pedocola TBZ30.</title>
        <authorList>
            <person name="Huang J."/>
            <person name="Tang J."/>
        </authorList>
    </citation>
    <scope>NUCLEOTIDE SEQUENCE [LARGE SCALE GENOMIC DNA]</scope>
    <source>
        <strain evidence="9 10">TBZ30</strain>
    </source>
</reference>
<dbReference type="InterPro" id="IPR019734">
    <property type="entry name" value="TPR_rpt"/>
</dbReference>
<dbReference type="Pfam" id="PF07980">
    <property type="entry name" value="SusD_RagB"/>
    <property type="match status" value="1"/>
</dbReference>
<organism evidence="9 10">
    <name type="scientific">Mucilaginibacter pedocola</name>
    <dbReference type="NCBI Taxonomy" id="1792845"/>
    <lineage>
        <taxon>Bacteria</taxon>
        <taxon>Pseudomonadati</taxon>
        <taxon>Bacteroidota</taxon>
        <taxon>Sphingobacteriia</taxon>
        <taxon>Sphingobacteriales</taxon>
        <taxon>Sphingobacteriaceae</taxon>
        <taxon>Mucilaginibacter</taxon>
    </lineage>
</organism>
<feature type="domain" description="SusD-like N-terminal" evidence="8">
    <location>
        <begin position="26"/>
        <end position="230"/>
    </location>
</feature>
<dbReference type="STRING" id="1792845.BC343_26480"/>
<evidence type="ECO:0000256" key="1">
    <source>
        <dbReference type="ARBA" id="ARBA00004442"/>
    </source>
</evidence>
<dbReference type="InterPro" id="IPR033985">
    <property type="entry name" value="SusD-like_N"/>
</dbReference>
<dbReference type="AlphaFoldDB" id="A0A1S9PH55"/>
<evidence type="ECO:0000313" key="9">
    <source>
        <dbReference type="EMBL" id="OOQ60302.1"/>
    </source>
</evidence>
<dbReference type="SUPFAM" id="SSF48452">
    <property type="entry name" value="TPR-like"/>
    <property type="match status" value="1"/>
</dbReference>
<keyword evidence="3" id="KW-0732">Signal</keyword>
<evidence type="ECO:0000256" key="2">
    <source>
        <dbReference type="ARBA" id="ARBA00006275"/>
    </source>
</evidence>
<evidence type="ECO:0000259" key="8">
    <source>
        <dbReference type="Pfam" id="PF14322"/>
    </source>
</evidence>
<dbReference type="SMART" id="SM00028">
    <property type="entry name" value="TPR"/>
    <property type="match status" value="1"/>
</dbReference>
<sequence>MKTIKYLTLAVLLLWLMTGCRKEKAFLDAKTDQQLFVPSSLADLANMMHDERAFNMADPALGQVGCDDQYTTKTVLDGLSSNIDRNAYTWAKMVYDPGQDVPDWSLKYTQVYYCNTVLEFLAKMTVQDAQAAQAREIKGDALFFRGKAFYDLLNIFSLPYAPVTAASTPGIPIRLNADINIRSVRSSVKDGYAQAITDLVEAAGLLPVSSAYKTQPSQPAAYGMLARIYLTMGEHQKAYEAADKALSLYSTLTDYSTLRPGTRAISTAYLNEDIFHSVIAVTSLTSINSVAIADTLLYRSYADNDLRKTAFFVIRNNSPYFRGTYDPKRQPYTGLATDELLLTRAECSARLGNTAAAMKDLNTLLATRWKPGTFVDFSASSPEDALMQVLKERRKELLFRGLRWADLRRLNQDARTAVTPARVLNGTRFELMPGDLRYAWPIPDIEITYSGIPQNPR</sequence>
<dbReference type="OrthoDB" id="653598at2"/>
<name>A0A1S9PH55_9SPHI</name>
<dbReference type="Gene3D" id="1.25.40.390">
    <property type="match status" value="1"/>
</dbReference>
<accession>A0A1S9PH55</accession>
<comment type="similarity">
    <text evidence="2">Belongs to the SusD family.</text>
</comment>
<evidence type="ECO:0000256" key="4">
    <source>
        <dbReference type="ARBA" id="ARBA00023136"/>
    </source>
</evidence>
<evidence type="ECO:0000256" key="3">
    <source>
        <dbReference type="ARBA" id="ARBA00022729"/>
    </source>
</evidence>
<keyword evidence="4" id="KW-0472">Membrane</keyword>
<dbReference type="InterPro" id="IPR011990">
    <property type="entry name" value="TPR-like_helical_dom_sf"/>
</dbReference>
<dbReference type="Proteomes" id="UP000189739">
    <property type="component" value="Unassembled WGS sequence"/>
</dbReference>
<dbReference type="InterPro" id="IPR012944">
    <property type="entry name" value="SusD_RagB_dom"/>
</dbReference>
<feature type="domain" description="RagB/SusD" evidence="7">
    <location>
        <begin position="339"/>
        <end position="449"/>
    </location>
</feature>
<comment type="caution">
    <text evidence="9">The sequence shown here is derived from an EMBL/GenBank/DDBJ whole genome shotgun (WGS) entry which is preliminary data.</text>
</comment>
<dbReference type="Pfam" id="PF14322">
    <property type="entry name" value="SusD-like_3"/>
    <property type="match status" value="1"/>
</dbReference>
<gene>
    <name evidence="9" type="ORF">BC343_26480</name>
</gene>
<dbReference type="PROSITE" id="PS50005">
    <property type="entry name" value="TPR"/>
    <property type="match status" value="1"/>
</dbReference>
<keyword evidence="10" id="KW-1185">Reference proteome</keyword>
<dbReference type="PROSITE" id="PS51257">
    <property type="entry name" value="PROKAR_LIPOPROTEIN"/>
    <property type="match status" value="1"/>
</dbReference>